<reference evidence="1 2" key="2">
    <citation type="journal article" date="2011" name="Stand. Genomic Sci.">
        <title>Complete genome sequence of Desulfurococcus mucosus type strain (O7/1).</title>
        <authorList>
            <person name="Wirth R."/>
            <person name="Chertkov O."/>
            <person name="Held B."/>
            <person name="Lapidus A."/>
            <person name="Nolan M."/>
            <person name="Lucas S."/>
            <person name="Hammon N."/>
            <person name="Deshpande S."/>
            <person name="Cheng J.F."/>
            <person name="Tapia R."/>
            <person name="Han C."/>
            <person name="Goodwin L."/>
            <person name="Pitluck S."/>
            <person name="Liolios K."/>
            <person name="Ioanna P."/>
            <person name="Ivanova N."/>
            <person name="Mavromatis K."/>
            <person name="Mikhailova N."/>
            <person name="Pati A."/>
            <person name="Chen A."/>
            <person name="Palaniappan K."/>
            <person name="Land M."/>
            <person name="Hauser L."/>
            <person name="Chang Y.J."/>
            <person name="Jeffries C.D."/>
            <person name="Bilek Y."/>
            <person name="Hader T."/>
            <person name="Rohde M."/>
            <person name="Spring S."/>
            <person name="Sikorski J."/>
            <person name="Goker M."/>
            <person name="Woyke T."/>
            <person name="Bristow J."/>
            <person name="Eisen J.A."/>
            <person name="Markowitz V."/>
            <person name="Hugenholtz P."/>
            <person name="Kyrpides N.C."/>
            <person name="Klenk H.P."/>
        </authorList>
    </citation>
    <scope>NUCLEOTIDE SEQUENCE [LARGE SCALE GENOMIC DNA]</scope>
    <source>
        <strain evidence="2">ATCC 35584 / DSM 2162 / JCM 9187 / O7/1</strain>
    </source>
</reference>
<dbReference type="KEGG" id="dmu:Desmu_0442"/>
<reference evidence="2" key="1">
    <citation type="submission" date="2010-11" db="EMBL/GenBank/DDBJ databases">
        <title>The complete genome of Desulfurococcus mucosus DSM 2162.</title>
        <authorList>
            <consortium name="US DOE Joint Genome Institute (JGI-PGF)"/>
            <person name="Lucas S."/>
            <person name="Copeland A."/>
            <person name="Lapidus A."/>
            <person name="Bruce D."/>
            <person name="Goodwin L."/>
            <person name="Pitluck S."/>
            <person name="Kyrpides N."/>
            <person name="Mavromatis K."/>
            <person name="Pagani I."/>
            <person name="Ivanova N."/>
            <person name="Ovchinnikova G."/>
            <person name="Chertkov O."/>
            <person name="Held B."/>
            <person name="Brettin T."/>
            <person name="Detter J.C."/>
            <person name="Tapia R."/>
            <person name="Han C."/>
            <person name="Land M."/>
            <person name="Hauser L."/>
            <person name="Markowitz V."/>
            <person name="Cheng J.-F."/>
            <person name="Hugenholtz P."/>
            <person name="Woyke T."/>
            <person name="Wu D."/>
            <person name="Wirth R."/>
            <person name="Bilek Y."/>
            <person name="Hader T."/>
            <person name="Klenk H.-P."/>
            <person name="Eisen J.A."/>
        </authorList>
    </citation>
    <scope>NUCLEOTIDE SEQUENCE [LARGE SCALE GENOMIC DNA]</scope>
    <source>
        <strain evidence="2">ATCC 35584 / DSM 2162 / JCM 9187 / O7/1</strain>
    </source>
</reference>
<protein>
    <submittedName>
        <fullName evidence="1">Uncharacterized protein</fullName>
    </submittedName>
</protein>
<accession>E8R8D2</accession>
<organism evidence="1 2">
    <name type="scientific">Desulfurococcus mucosus (strain ATCC 35584 / DSM 2162 / JCM 9187 / O7/1)</name>
    <dbReference type="NCBI Taxonomy" id="765177"/>
    <lineage>
        <taxon>Archaea</taxon>
        <taxon>Thermoproteota</taxon>
        <taxon>Thermoprotei</taxon>
        <taxon>Desulfurococcales</taxon>
        <taxon>Desulfurococcaceae</taxon>
        <taxon>Desulfurococcus</taxon>
    </lineage>
</organism>
<dbReference type="Proteomes" id="UP000001068">
    <property type="component" value="Chromosome"/>
</dbReference>
<dbReference type="HOGENOM" id="CLU_175270_1_2_2"/>
<dbReference type="eggNOG" id="arCOG02218">
    <property type="taxonomic scope" value="Archaea"/>
</dbReference>
<proteinExistence type="predicted"/>
<dbReference type="EMBL" id="CP002363">
    <property type="protein sequence ID" value="ADV64758.1"/>
    <property type="molecule type" value="Genomic_DNA"/>
</dbReference>
<evidence type="ECO:0000313" key="1">
    <source>
        <dbReference type="EMBL" id="ADV64758.1"/>
    </source>
</evidence>
<dbReference type="AlphaFoldDB" id="E8R8D2"/>
<name>E8R8D2_DESM0</name>
<gene>
    <name evidence="1" type="ordered locus">Desmu_0442</name>
</gene>
<evidence type="ECO:0000313" key="2">
    <source>
        <dbReference type="Proteomes" id="UP000001068"/>
    </source>
</evidence>
<keyword evidence="2" id="KW-1185">Reference proteome</keyword>
<dbReference type="RefSeq" id="WP_013561980.1">
    <property type="nucleotide sequence ID" value="NC_014961.1"/>
</dbReference>
<sequence>MSIVVCVRVPRWVKEVLERHGVRVSELVRRLLIEEAERLSEEELRRILDDVAGMLEGKIDPCEWA</sequence>
<dbReference type="GeneID" id="10153135"/>